<evidence type="ECO:0000259" key="2">
    <source>
        <dbReference type="PROSITE" id="PS50181"/>
    </source>
</evidence>
<protein>
    <submittedName>
        <fullName evidence="3">F-box protein</fullName>
    </submittedName>
</protein>
<dbReference type="AlphaFoldDB" id="A0A833W2X6"/>
<feature type="chain" id="PRO_5032411464" evidence="1">
    <location>
        <begin position="18"/>
        <end position="366"/>
    </location>
</feature>
<dbReference type="SUPFAM" id="SSF81383">
    <property type="entry name" value="F-box domain"/>
    <property type="match status" value="1"/>
</dbReference>
<keyword evidence="4" id="KW-1185">Reference proteome</keyword>
<dbReference type="InterPro" id="IPR001810">
    <property type="entry name" value="F-box_dom"/>
</dbReference>
<dbReference type="PANTHER" id="PTHR31482:SF18">
    <property type="entry name" value="ESTS AU081301(E20138)"/>
    <property type="match status" value="1"/>
</dbReference>
<dbReference type="PROSITE" id="PS50181">
    <property type="entry name" value="FBOX"/>
    <property type="match status" value="1"/>
</dbReference>
<reference evidence="3" key="1">
    <citation type="submission" date="2020-01" db="EMBL/GenBank/DDBJ databases">
        <title>Genome sequence of Kobresia littledalei, the first chromosome-level genome in the family Cyperaceae.</title>
        <authorList>
            <person name="Qu G."/>
        </authorList>
    </citation>
    <scope>NUCLEOTIDE SEQUENCE</scope>
    <source>
        <strain evidence="3">C.B.Clarke</strain>
        <tissue evidence="3">Leaf</tissue>
    </source>
</reference>
<dbReference type="SMART" id="SM00256">
    <property type="entry name" value="FBOX"/>
    <property type="match status" value="1"/>
</dbReference>
<dbReference type="Pfam" id="PF12937">
    <property type="entry name" value="F-box-like"/>
    <property type="match status" value="1"/>
</dbReference>
<organism evidence="3 4">
    <name type="scientific">Carex littledalei</name>
    <dbReference type="NCBI Taxonomy" id="544730"/>
    <lineage>
        <taxon>Eukaryota</taxon>
        <taxon>Viridiplantae</taxon>
        <taxon>Streptophyta</taxon>
        <taxon>Embryophyta</taxon>
        <taxon>Tracheophyta</taxon>
        <taxon>Spermatophyta</taxon>
        <taxon>Magnoliopsida</taxon>
        <taxon>Liliopsida</taxon>
        <taxon>Poales</taxon>
        <taxon>Cyperaceae</taxon>
        <taxon>Cyperoideae</taxon>
        <taxon>Cariceae</taxon>
        <taxon>Carex</taxon>
        <taxon>Carex subgen. Euthyceras</taxon>
    </lineage>
</organism>
<gene>
    <name evidence="3" type="ORF">FCM35_KLT00052</name>
</gene>
<sequence length="366" mass="42352">MLFFLLTFLSFSFFFYQDLISNSNRIKTKFLSSSMSPRKKWVNNRVGNVEETAECSVLDLPELTLELILSKLPPKELCAMAGVCTELRARCRSDYLWERHLKEKWGRVVGPIAQRNWKSYLASSKSCELSSFGDSLGRQRKWISCVWPFSWIKSTIGTAEKGNGIVPDDSVMSWYLSLESGKFWFPAQVYNREHGHVGFMLSCYDAEVSYDSRTDTFHARYPPHGRRTIVQEEGVSWERVRAPPVSTLAHDLHPSGCLKDLQPGDHIEIQWRRNKEFPYGWWYGVVGHLDSCDGNAYFCQCHLSETVVLEFNQYTGGSRWRQAAICRKSHREKGNETDGFYGGVRKLQSEDEIAKWRQLWPLDILE</sequence>
<comment type="caution">
    <text evidence="3">The sequence shown here is derived from an EMBL/GenBank/DDBJ whole genome shotgun (WGS) entry which is preliminary data.</text>
</comment>
<proteinExistence type="predicted"/>
<evidence type="ECO:0000256" key="1">
    <source>
        <dbReference type="SAM" id="SignalP"/>
    </source>
</evidence>
<feature type="signal peptide" evidence="1">
    <location>
        <begin position="1"/>
        <end position="17"/>
    </location>
</feature>
<dbReference type="InterPro" id="IPR036047">
    <property type="entry name" value="F-box-like_dom_sf"/>
</dbReference>
<keyword evidence="1" id="KW-0732">Signal</keyword>
<evidence type="ECO:0000313" key="4">
    <source>
        <dbReference type="Proteomes" id="UP000623129"/>
    </source>
</evidence>
<dbReference type="PANTHER" id="PTHR31482">
    <property type="entry name" value="ESTS AU081301(E20138)"/>
    <property type="match status" value="1"/>
</dbReference>
<accession>A0A833W2X6</accession>
<dbReference type="Gene3D" id="1.20.1280.50">
    <property type="match status" value="1"/>
</dbReference>
<dbReference type="EMBL" id="SWLB01000001">
    <property type="protein sequence ID" value="KAF3341414.1"/>
    <property type="molecule type" value="Genomic_DNA"/>
</dbReference>
<dbReference type="Proteomes" id="UP000623129">
    <property type="component" value="Unassembled WGS sequence"/>
</dbReference>
<name>A0A833W2X6_9POAL</name>
<dbReference type="OrthoDB" id="512036at2759"/>
<feature type="domain" description="F-box" evidence="2">
    <location>
        <begin position="54"/>
        <end position="100"/>
    </location>
</feature>
<evidence type="ECO:0000313" key="3">
    <source>
        <dbReference type="EMBL" id="KAF3341414.1"/>
    </source>
</evidence>